<accession>A0A023B729</accession>
<evidence type="ECO:0000256" key="4">
    <source>
        <dbReference type="ARBA" id="ARBA00022989"/>
    </source>
</evidence>
<reference evidence="7" key="1">
    <citation type="submission" date="2013-12" db="EMBL/GenBank/DDBJ databases">
        <authorList>
            <person name="Omoto C.K."/>
            <person name="Sibley D."/>
            <person name="Venepally P."/>
            <person name="Hadjithomas M."/>
            <person name="Karamycheva S."/>
            <person name="Brunk B."/>
            <person name="Roos D."/>
            <person name="Caler E."/>
            <person name="Lorenzi H."/>
        </authorList>
    </citation>
    <scope>NUCLEOTIDE SEQUENCE</scope>
</reference>
<dbReference type="AlphaFoldDB" id="A0A023B729"/>
<evidence type="ECO:0000256" key="1">
    <source>
        <dbReference type="ARBA" id="ARBA00004167"/>
    </source>
</evidence>
<comment type="subcellular location">
    <subcellularLocation>
        <location evidence="1">Membrane</location>
        <topology evidence="1">Single-pass membrane protein</topology>
    </subcellularLocation>
</comment>
<dbReference type="GeneID" id="22912701"/>
<evidence type="ECO:0000256" key="3">
    <source>
        <dbReference type="ARBA" id="ARBA00022737"/>
    </source>
</evidence>
<dbReference type="OrthoDB" id="270970at2759"/>
<proteinExistence type="predicted"/>
<evidence type="ECO:0000313" key="8">
    <source>
        <dbReference type="Proteomes" id="UP000019763"/>
    </source>
</evidence>
<dbReference type="EMBL" id="AFNH02000552">
    <property type="protein sequence ID" value="EZG66938.1"/>
    <property type="molecule type" value="Genomic_DNA"/>
</dbReference>
<evidence type="ECO:0000259" key="6">
    <source>
        <dbReference type="PROSITE" id="PS50004"/>
    </source>
</evidence>
<gene>
    <name evidence="7" type="ORF">GNI_073730</name>
</gene>
<dbReference type="GO" id="GO:0016020">
    <property type="term" value="C:membrane"/>
    <property type="evidence" value="ECO:0007669"/>
    <property type="project" value="UniProtKB-SubCell"/>
</dbReference>
<name>A0A023B729_GRENI</name>
<dbReference type="CDD" id="cd00030">
    <property type="entry name" value="C2"/>
    <property type="match status" value="1"/>
</dbReference>
<dbReference type="PANTHER" id="PTHR12546">
    <property type="entry name" value="FER-1-LIKE"/>
    <property type="match status" value="1"/>
</dbReference>
<evidence type="ECO:0000256" key="2">
    <source>
        <dbReference type="ARBA" id="ARBA00022692"/>
    </source>
</evidence>
<evidence type="ECO:0000256" key="5">
    <source>
        <dbReference type="ARBA" id="ARBA00023136"/>
    </source>
</evidence>
<feature type="domain" description="C2" evidence="6">
    <location>
        <begin position="1"/>
        <end position="108"/>
    </location>
</feature>
<dbReference type="InterPro" id="IPR037721">
    <property type="entry name" value="Ferlin"/>
</dbReference>
<dbReference type="InterPro" id="IPR035892">
    <property type="entry name" value="C2_domain_sf"/>
</dbReference>
<dbReference type="InterPro" id="IPR000008">
    <property type="entry name" value="C2_dom"/>
</dbReference>
<dbReference type="eggNOG" id="ENOG502SSX9">
    <property type="taxonomic scope" value="Eukaryota"/>
</dbReference>
<dbReference type="RefSeq" id="XP_011130416.1">
    <property type="nucleotide sequence ID" value="XM_011132114.1"/>
</dbReference>
<sequence length="144" mass="15867">MDAYNVSFTIKDVNNMVSPDGGVINPLVVVRCAGQEYRTEIKYEKLGLVNFDEAHSWPNLVMPQQSFDQAVIEFELQSANAFWANTTIGLAAIQLRSVKNRGNHTLSGYVPLIGINESKTTGNLNLTLSVLGPGDVLRVEEENQ</sequence>
<keyword evidence="4" id="KW-1133">Transmembrane helix</keyword>
<dbReference type="Gene3D" id="2.60.40.150">
    <property type="entry name" value="C2 domain"/>
    <property type="match status" value="1"/>
</dbReference>
<evidence type="ECO:0000313" key="7">
    <source>
        <dbReference type="EMBL" id="EZG66938.1"/>
    </source>
</evidence>
<keyword evidence="8" id="KW-1185">Reference proteome</keyword>
<dbReference type="VEuPathDB" id="CryptoDB:GNI_073730"/>
<dbReference type="Proteomes" id="UP000019763">
    <property type="component" value="Unassembled WGS sequence"/>
</dbReference>
<protein>
    <submittedName>
        <fullName evidence="7">Ferlin</fullName>
    </submittedName>
</protein>
<dbReference type="PANTHER" id="PTHR12546:SF33">
    <property type="entry name" value="SPERM VESICLE FUSION PROTEIN FER-1"/>
    <property type="match status" value="1"/>
</dbReference>
<organism evidence="7 8">
    <name type="scientific">Gregarina niphandrodes</name>
    <name type="common">Septate eugregarine</name>
    <dbReference type="NCBI Taxonomy" id="110365"/>
    <lineage>
        <taxon>Eukaryota</taxon>
        <taxon>Sar</taxon>
        <taxon>Alveolata</taxon>
        <taxon>Apicomplexa</taxon>
        <taxon>Conoidasida</taxon>
        <taxon>Gregarinasina</taxon>
        <taxon>Eugregarinorida</taxon>
        <taxon>Gregarinidae</taxon>
        <taxon>Gregarina</taxon>
    </lineage>
</organism>
<comment type="caution">
    <text evidence="7">The sequence shown here is derived from an EMBL/GenBank/DDBJ whole genome shotgun (WGS) entry which is preliminary data.</text>
</comment>
<dbReference type="SUPFAM" id="SSF49562">
    <property type="entry name" value="C2 domain (Calcium/lipid-binding domain, CaLB)"/>
    <property type="match status" value="1"/>
</dbReference>
<keyword evidence="2" id="KW-0812">Transmembrane</keyword>
<dbReference type="GO" id="GO:0007009">
    <property type="term" value="P:plasma membrane organization"/>
    <property type="evidence" value="ECO:0007669"/>
    <property type="project" value="TreeGrafter"/>
</dbReference>
<dbReference type="PROSITE" id="PS50004">
    <property type="entry name" value="C2"/>
    <property type="match status" value="1"/>
</dbReference>
<keyword evidence="5" id="KW-0472">Membrane</keyword>
<keyword evidence="3" id="KW-0677">Repeat</keyword>